<evidence type="ECO:0008006" key="4">
    <source>
        <dbReference type="Google" id="ProtNLM"/>
    </source>
</evidence>
<keyword evidence="2" id="KW-1133">Transmembrane helix</keyword>
<feature type="transmembrane region" description="Helical" evidence="2">
    <location>
        <begin position="12"/>
        <end position="29"/>
    </location>
</feature>
<dbReference type="AlphaFoldDB" id="A0AB39AVH9"/>
<evidence type="ECO:0000313" key="3">
    <source>
        <dbReference type="EMBL" id="XDH89528.1"/>
    </source>
</evidence>
<organism evidence="3">
    <name type="scientific">Pseudoalteromonas sp. SD03</name>
    <dbReference type="NCBI Taxonomy" id="3231719"/>
    <lineage>
        <taxon>Bacteria</taxon>
        <taxon>Pseudomonadati</taxon>
        <taxon>Pseudomonadota</taxon>
        <taxon>Gammaproteobacteria</taxon>
        <taxon>Alteromonadales</taxon>
        <taxon>Pseudoalteromonadaceae</taxon>
        <taxon>Pseudoalteromonas</taxon>
    </lineage>
</organism>
<protein>
    <recommendedName>
        <fullName evidence="4">DUF2788 domain-containing protein</fullName>
    </recommendedName>
</protein>
<name>A0AB39AVH9_9GAMM</name>
<keyword evidence="2" id="KW-0472">Membrane</keyword>
<dbReference type="RefSeq" id="WP_075170199.1">
    <property type="nucleotide sequence ID" value="NZ_CP162515.1"/>
</dbReference>
<sequence>MDLLNAIDIEVFYYLGGMLLALVVFQGMFKLVTWSKKMPKGALVFLAFFPLISIYPIPPQEIKKIERMKQKQIKSEDESGDPANEDEVI</sequence>
<evidence type="ECO:0000256" key="1">
    <source>
        <dbReference type="SAM" id="MobiDB-lite"/>
    </source>
</evidence>
<keyword evidence="2" id="KW-0812">Transmembrane</keyword>
<gene>
    <name evidence="3" type="ORF">ABZP26_16500</name>
</gene>
<feature type="region of interest" description="Disordered" evidence="1">
    <location>
        <begin position="68"/>
        <end position="89"/>
    </location>
</feature>
<feature type="compositionally biased region" description="Basic and acidic residues" evidence="1">
    <location>
        <begin position="68"/>
        <end position="77"/>
    </location>
</feature>
<evidence type="ECO:0000256" key="2">
    <source>
        <dbReference type="SAM" id="Phobius"/>
    </source>
</evidence>
<feature type="transmembrane region" description="Helical" evidence="2">
    <location>
        <begin position="41"/>
        <end position="58"/>
    </location>
</feature>
<reference evidence="3" key="1">
    <citation type="submission" date="2024-07" db="EMBL/GenBank/DDBJ databases">
        <authorList>
            <person name="Jiang Y."/>
            <person name="Qin Q."/>
        </authorList>
    </citation>
    <scope>NUCLEOTIDE SEQUENCE</scope>
    <source>
        <strain evidence="3">SD03</strain>
    </source>
</reference>
<feature type="compositionally biased region" description="Acidic residues" evidence="1">
    <location>
        <begin position="78"/>
        <end position="89"/>
    </location>
</feature>
<dbReference type="EMBL" id="CP162515">
    <property type="protein sequence ID" value="XDH89528.1"/>
    <property type="molecule type" value="Genomic_DNA"/>
</dbReference>
<proteinExistence type="predicted"/>
<accession>A0AB39AVH9</accession>